<reference evidence="1" key="2">
    <citation type="journal article" date="2022" name="New Phytol.">
        <title>Evolutionary transition to the ectomycorrhizal habit in the genomes of a hyperdiverse lineage of mushroom-forming fungi.</title>
        <authorList>
            <person name="Looney B."/>
            <person name="Miyauchi S."/>
            <person name="Morin E."/>
            <person name="Drula E."/>
            <person name="Courty P.E."/>
            <person name="Kohler A."/>
            <person name="Kuo A."/>
            <person name="LaButti K."/>
            <person name="Pangilinan J."/>
            <person name="Lipzen A."/>
            <person name="Riley R."/>
            <person name="Andreopoulos W."/>
            <person name="He G."/>
            <person name="Johnson J."/>
            <person name="Nolan M."/>
            <person name="Tritt A."/>
            <person name="Barry K.W."/>
            <person name="Grigoriev I.V."/>
            <person name="Nagy L.G."/>
            <person name="Hibbett D."/>
            <person name="Henrissat B."/>
            <person name="Matheny P.B."/>
            <person name="Labbe J."/>
            <person name="Martin F.M."/>
        </authorList>
    </citation>
    <scope>NUCLEOTIDE SEQUENCE</scope>
    <source>
        <strain evidence="1">HHB10654</strain>
    </source>
</reference>
<evidence type="ECO:0000313" key="2">
    <source>
        <dbReference type="Proteomes" id="UP000814140"/>
    </source>
</evidence>
<evidence type="ECO:0000313" key="1">
    <source>
        <dbReference type="EMBL" id="KAI0059677.1"/>
    </source>
</evidence>
<dbReference type="EMBL" id="MU277224">
    <property type="protein sequence ID" value="KAI0059677.1"/>
    <property type="molecule type" value="Genomic_DNA"/>
</dbReference>
<dbReference type="Proteomes" id="UP000814140">
    <property type="component" value="Unassembled WGS sequence"/>
</dbReference>
<keyword evidence="2" id="KW-1185">Reference proteome</keyword>
<organism evidence="1 2">
    <name type="scientific">Artomyces pyxidatus</name>
    <dbReference type="NCBI Taxonomy" id="48021"/>
    <lineage>
        <taxon>Eukaryota</taxon>
        <taxon>Fungi</taxon>
        <taxon>Dikarya</taxon>
        <taxon>Basidiomycota</taxon>
        <taxon>Agaricomycotina</taxon>
        <taxon>Agaricomycetes</taxon>
        <taxon>Russulales</taxon>
        <taxon>Auriscalpiaceae</taxon>
        <taxon>Artomyces</taxon>
    </lineage>
</organism>
<sequence length="581" mass="62902">MFKMCSVVLLTFVVVRSAYAVVPHTHKIVESVVAPSEWINVGSAPADHIIPLRIALPQANFAALEEHLYAVSDPAHERYGAHLSKAEVEALVAPHPDSVSAVDTWLSEHGILNKRMLDTTFKIFKHKKHGDEIVRTTRYSLPPHLHPHVELVQPTTLFSRVRRRREAVHSVVQAYPRDVRSAGTITVTRSDGSTMTVDASCNATVTIACLRQLLNIGDYRASGTNGNQIGVAGYSEEYANYEDQQIFYRDQLPEAVNSSFTYTLVNGGKNDQNFNSDEYQDDPDMQTVLGLVFPSPGTFYSTGGKGPWIEDSDTPADTVAAYGAWLDFVLAQEKLPQTISTGYESHEQTIPEAYARRVCAGFAQLGARGTSLLVMSGNGGVGDANGDPRTQSCWTNDGRHKRQFLPAFPASCPFVTTVGSTMYVPEVATEFSGGGFSNYWNRPSYQNNAVAEYLTKQLRGTYAGLYNPNGRAYPDVAAQSINFRIAIYGELTAAGGGQQATAAFAGLVSLLNNARIEHGKPPLGFLNPFLYSSGLTALNDITSGSAQGCGTPGFSATAGWDPITGLGTPDFSKLKDLVLAL</sequence>
<proteinExistence type="predicted"/>
<gene>
    <name evidence="1" type="ORF">BV25DRAFT_1918268</name>
</gene>
<accession>A0ACB8SU22</accession>
<comment type="caution">
    <text evidence="1">The sequence shown here is derived from an EMBL/GenBank/DDBJ whole genome shotgun (WGS) entry which is preliminary data.</text>
</comment>
<reference evidence="1" key="1">
    <citation type="submission" date="2021-03" db="EMBL/GenBank/DDBJ databases">
        <authorList>
            <consortium name="DOE Joint Genome Institute"/>
            <person name="Ahrendt S."/>
            <person name="Looney B.P."/>
            <person name="Miyauchi S."/>
            <person name="Morin E."/>
            <person name="Drula E."/>
            <person name="Courty P.E."/>
            <person name="Chicoki N."/>
            <person name="Fauchery L."/>
            <person name="Kohler A."/>
            <person name="Kuo A."/>
            <person name="Labutti K."/>
            <person name="Pangilinan J."/>
            <person name="Lipzen A."/>
            <person name="Riley R."/>
            <person name="Andreopoulos W."/>
            <person name="He G."/>
            <person name="Johnson J."/>
            <person name="Barry K.W."/>
            <person name="Grigoriev I.V."/>
            <person name="Nagy L."/>
            <person name="Hibbett D."/>
            <person name="Henrissat B."/>
            <person name="Matheny P.B."/>
            <person name="Labbe J."/>
            <person name="Martin F."/>
        </authorList>
    </citation>
    <scope>NUCLEOTIDE SEQUENCE</scope>
    <source>
        <strain evidence="1">HHB10654</strain>
    </source>
</reference>
<protein>
    <submittedName>
        <fullName evidence="1">Subtilisin-like protein</fullName>
    </submittedName>
</protein>
<name>A0ACB8SU22_9AGAM</name>